<keyword evidence="5" id="KW-1185">Reference proteome</keyword>
<evidence type="ECO:0000256" key="1">
    <source>
        <dbReference type="RuleBase" id="RU000628"/>
    </source>
</evidence>
<dbReference type="PANTHER" id="PTHR33076">
    <property type="entry name" value="NON-SPECIFIC LIPID-TRANSFER PROTEIN 2-RELATED"/>
    <property type="match status" value="1"/>
</dbReference>
<keyword evidence="1" id="KW-0813">Transport</keyword>
<keyword evidence="1" id="KW-0446">Lipid-binding</keyword>
<comment type="similarity">
    <text evidence="1">Belongs to the plant LTP family.</text>
</comment>
<evidence type="ECO:0000313" key="5">
    <source>
        <dbReference type="Proteomes" id="UP001055439"/>
    </source>
</evidence>
<evidence type="ECO:0000313" key="4">
    <source>
        <dbReference type="EMBL" id="URD88777.1"/>
    </source>
</evidence>
<dbReference type="EMBL" id="CP097504">
    <property type="protein sequence ID" value="URD88777.1"/>
    <property type="molecule type" value="Genomic_DNA"/>
</dbReference>
<dbReference type="Proteomes" id="UP001055439">
    <property type="component" value="Chromosome 2"/>
</dbReference>
<feature type="chain" id="PRO_5039141067" description="Non-specific lipid-transfer protein" evidence="2">
    <location>
        <begin position="21"/>
        <end position="151"/>
    </location>
</feature>
<dbReference type="InterPro" id="IPR000528">
    <property type="entry name" value="Plant_nsLTP"/>
</dbReference>
<feature type="signal peptide" evidence="2">
    <location>
        <begin position="1"/>
        <end position="20"/>
    </location>
</feature>
<dbReference type="SUPFAM" id="SSF47699">
    <property type="entry name" value="Bifunctional inhibitor/lipid-transfer protein/seed storage 2S albumin"/>
    <property type="match status" value="1"/>
</dbReference>
<dbReference type="CDD" id="cd01960">
    <property type="entry name" value="nsLTP1"/>
    <property type="match status" value="1"/>
</dbReference>
<protein>
    <recommendedName>
        <fullName evidence="1">Non-specific lipid-transfer protein</fullName>
    </recommendedName>
</protein>
<name>A0A9E7F518_9LILI</name>
<gene>
    <name evidence="4" type="ORF">MUK42_28409</name>
</gene>
<dbReference type="InterPro" id="IPR036312">
    <property type="entry name" value="Bifun_inhib/LTP/seed_sf"/>
</dbReference>
<dbReference type="AlphaFoldDB" id="A0A9E7F518"/>
<evidence type="ECO:0000256" key="2">
    <source>
        <dbReference type="SAM" id="SignalP"/>
    </source>
</evidence>
<dbReference type="SMART" id="SM00499">
    <property type="entry name" value="AAI"/>
    <property type="match status" value="1"/>
</dbReference>
<accession>A0A9E7F518</accession>
<dbReference type="OrthoDB" id="759880at2759"/>
<comment type="function">
    <text evidence="1">Plant non-specific lipid-transfer proteins transfer phospholipids as well as galactolipids across membranes. May play a role in wax or cutin deposition in the cell walls of expanding epidermal cells and certain secretory tissues.</text>
</comment>
<dbReference type="GO" id="GO:0008289">
    <property type="term" value="F:lipid binding"/>
    <property type="evidence" value="ECO:0007669"/>
    <property type="project" value="UniProtKB-KW"/>
</dbReference>
<dbReference type="PRINTS" id="PR00382">
    <property type="entry name" value="LIPIDTRNSFER"/>
</dbReference>
<keyword evidence="2" id="KW-0732">Signal</keyword>
<dbReference type="InterPro" id="IPR016140">
    <property type="entry name" value="Bifunc_inhib/LTP/seed_store"/>
</dbReference>
<dbReference type="Gene3D" id="1.10.110.10">
    <property type="entry name" value="Plant lipid-transfer and hydrophobic proteins"/>
    <property type="match status" value="1"/>
</dbReference>
<dbReference type="GO" id="GO:0006869">
    <property type="term" value="P:lipid transport"/>
    <property type="evidence" value="ECO:0007669"/>
    <property type="project" value="InterPro"/>
</dbReference>
<feature type="domain" description="Bifunctional inhibitor/plant lipid transfer protein/seed storage helical" evidence="3">
    <location>
        <begin position="26"/>
        <end position="113"/>
    </location>
</feature>
<proteinExistence type="inferred from homology"/>
<organism evidence="4 5">
    <name type="scientific">Musa troglodytarum</name>
    <name type="common">fe'i banana</name>
    <dbReference type="NCBI Taxonomy" id="320322"/>
    <lineage>
        <taxon>Eukaryota</taxon>
        <taxon>Viridiplantae</taxon>
        <taxon>Streptophyta</taxon>
        <taxon>Embryophyta</taxon>
        <taxon>Tracheophyta</taxon>
        <taxon>Spermatophyta</taxon>
        <taxon>Magnoliopsida</taxon>
        <taxon>Liliopsida</taxon>
        <taxon>Zingiberales</taxon>
        <taxon>Musaceae</taxon>
        <taxon>Musa</taxon>
    </lineage>
</organism>
<evidence type="ECO:0000259" key="3">
    <source>
        <dbReference type="SMART" id="SM00499"/>
    </source>
</evidence>
<sequence length="151" mass="15999">MARLMLLVPILAAAMLRASSETHTDCGIARTAFGECVPYVAGKDPSLSRQCCSAVRDIKELTPTAKDRRAICACLVQELKDAGGSVDSSKASGLAGACGVSTNVIPTGLGFRCSKYEPASPFLSAACYVVRIRSITIISCKQMITFGYRIK</sequence>
<dbReference type="Pfam" id="PF00234">
    <property type="entry name" value="Tryp_alpha_amyl"/>
    <property type="match status" value="1"/>
</dbReference>
<reference evidence="4" key="1">
    <citation type="submission" date="2022-05" db="EMBL/GenBank/DDBJ databases">
        <title>The Musa troglodytarum L. genome provides insights into the mechanism of non-climacteric behaviour and enrichment of carotenoids.</title>
        <authorList>
            <person name="Wang J."/>
        </authorList>
    </citation>
    <scope>NUCLEOTIDE SEQUENCE</scope>
    <source>
        <tissue evidence="4">Leaf</tissue>
    </source>
</reference>